<dbReference type="SUPFAM" id="SSF56349">
    <property type="entry name" value="DNA breaking-rejoining enzymes"/>
    <property type="match status" value="1"/>
</dbReference>
<keyword evidence="2" id="KW-0233">DNA recombination</keyword>
<evidence type="ECO:0000259" key="3">
    <source>
        <dbReference type="PROSITE" id="PS51898"/>
    </source>
</evidence>
<dbReference type="SUPFAM" id="SSF47823">
    <property type="entry name" value="lambda integrase-like, N-terminal domain"/>
    <property type="match status" value="1"/>
</dbReference>
<dbReference type="Proteomes" id="UP001519667">
    <property type="component" value="Unassembled WGS sequence"/>
</dbReference>
<dbReference type="PROSITE" id="PS51898">
    <property type="entry name" value="TYR_RECOMBINASE"/>
    <property type="match status" value="1"/>
</dbReference>
<proteinExistence type="predicted"/>
<dbReference type="InterPro" id="IPR013762">
    <property type="entry name" value="Integrase-like_cat_sf"/>
</dbReference>
<protein>
    <submittedName>
        <fullName evidence="4">Site-specific integrase</fullName>
    </submittedName>
</protein>
<dbReference type="CDD" id="cd00799">
    <property type="entry name" value="INT_Cre_C"/>
    <property type="match status" value="1"/>
</dbReference>
<evidence type="ECO:0000313" key="5">
    <source>
        <dbReference type="Proteomes" id="UP001519667"/>
    </source>
</evidence>
<name>A0ABS5XMF0_9GAMM</name>
<comment type="caution">
    <text evidence="4">The sequence shown here is derived from an EMBL/GenBank/DDBJ whole genome shotgun (WGS) entry which is preliminary data.</text>
</comment>
<reference evidence="4 5" key="1">
    <citation type="submission" date="2021-04" db="EMBL/GenBank/DDBJ databases">
        <title>Pseudomonas boanensis sp. nov., a bacterium isolated from river water used for household purposes in Boane District, Mozambique.</title>
        <authorList>
            <person name="Nicklasson M."/>
            <person name="Martin-Rodriguez A.J."/>
            <person name="Thorell K."/>
            <person name="Neves L."/>
            <person name="Mussagy A."/>
            <person name="Rydberg H.A."/>
            <person name="Hernroth B."/>
            <person name="Svensson-Stadler L."/>
            <person name="Sjoling A."/>
        </authorList>
    </citation>
    <scope>NUCLEOTIDE SEQUENCE [LARGE SCALE GENOMIC DNA]</scope>
    <source>
        <strain evidence="4 5">DB1</strain>
    </source>
</reference>
<dbReference type="InterPro" id="IPR010998">
    <property type="entry name" value="Integrase_recombinase_N"/>
</dbReference>
<keyword evidence="1" id="KW-0238">DNA-binding</keyword>
<accession>A0ABS5XMF0</accession>
<dbReference type="Gene3D" id="1.10.443.10">
    <property type="entry name" value="Intergrase catalytic core"/>
    <property type="match status" value="1"/>
</dbReference>
<organism evidence="4 5">
    <name type="scientific">Metapseudomonas boanensis</name>
    <dbReference type="NCBI Taxonomy" id="2822138"/>
    <lineage>
        <taxon>Bacteria</taxon>
        <taxon>Pseudomonadati</taxon>
        <taxon>Pseudomonadota</taxon>
        <taxon>Gammaproteobacteria</taxon>
        <taxon>Pseudomonadales</taxon>
        <taxon>Pseudomonadaceae</taxon>
        <taxon>Metapseudomonas</taxon>
    </lineage>
</organism>
<sequence length="292" mass="31949">MNQQVERYLQAGTRANTRRSYQQAIEHFEVSWGGFLPATSDAIVSYLVDHAGSLASSTLKLRLAALAQWHVSAPETGEAGRAAAAARTGTVRCVVGAHRGGGAWRRGSAAAAALLLIGFWRAFRSDELCRLQVEHIQVRPGEGMQFFLPWSKGDRDNQGQTYQAPALARLCPVQAYSDWISVAGIACGPVFRSIDRWGHLSEQALHPHSVIPLLRAVLQGAGLPADLYSSHSLRRGFATWATRSGWDQKALMDYVGWRDAKPALRYVEAVVHFPGQQLGESLTMTSTLLRST</sequence>
<dbReference type="EMBL" id="JAGTIS010000017">
    <property type="protein sequence ID" value="MBT8768865.1"/>
    <property type="molecule type" value="Genomic_DNA"/>
</dbReference>
<dbReference type="PANTHER" id="PTHR34605:SF4">
    <property type="entry name" value="DNA ADENINE METHYLTRANSFERASE"/>
    <property type="match status" value="1"/>
</dbReference>
<feature type="domain" description="Tyr recombinase" evidence="3">
    <location>
        <begin position="67"/>
        <end position="283"/>
    </location>
</feature>
<dbReference type="InterPro" id="IPR052925">
    <property type="entry name" value="Phage_Integrase-like_Recomb"/>
</dbReference>
<evidence type="ECO:0000256" key="1">
    <source>
        <dbReference type="ARBA" id="ARBA00023125"/>
    </source>
</evidence>
<dbReference type="InterPro" id="IPR011010">
    <property type="entry name" value="DNA_brk_join_enz"/>
</dbReference>
<dbReference type="RefSeq" id="WP_215379908.1">
    <property type="nucleotide sequence ID" value="NZ_JAGTIS010000017.1"/>
</dbReference>
<evidence type="ECO:0000256" key="2">
    <source>
        <dbReference type="ARBA" id="ARBA00023172"/>
    </source>
</evidence>
<gene>
    <name evidence="4" type="ORF">J7302_22425</name>
</gene>
<dbReference type="Gene3D" id="1.10.150.130">
    <property type="match status" value="1"/>
</dbReference>
<evidence type="ECO:0000313" key="4">
    <source>
        <dbReference type="EMBL" id="MBT8768865.1"/>
    </source>
</evidence>
<dbReference type="InterPro" id="IPR002104">
    <property type="entry name" value="Integrase_catalytic"/>
</dbReference>
<dbReference type="Pfam" id="PF00589">
    <property type="entry name" value="Phage_integrase"/>
    <property type="match status" value="1"/>
</dbReference>
<dbReference type="PANTHER" id="PTHR34605">
    <property type="entry name" value="PHAGE_INTEGRASE DOMAIN-CONTAINING PROTEIN"/>
    <property type="match status" value="1"/>
</dbReference>
<keyword evidence="5" id="KW-1185">Reference proteome</keyword>